<protein>
    <recommendedName>
        <fullName evidence="1">diguanylate cyclase</fullName>
        <ecNumber evidence="1">2.7.7.65</ecNumber>
    </recommendedName>
</protein>
<feature type="transmembrane region" description="Helical" evidence="3">
    <location>
        <begin position="131"/>
        <end position="149"/>
    </location>
</feature>
<dbReference type="SUPFAM" id="SSF55073">
    <property type="entry name" value="Nucleotide cyclase"/>
    <property type="match status" value="1"/>
</dbReference>
<dbReference type="EMBL" id="WSES01000006">
    <property type="protein sequence ID" value="MVW62250.1"/>
    <property type="molecule type" value="Genomic_DNA"/>
</dbReference>
<dbReference type="GO" id="GO:1902201">
    <property type="term" value="P:negative regulation of bacterial-type flagellum-dependent cell motility"/>
    <property type="evidence" value="ECO:0007669"/>
    <property type="project" value="TreeGrafter"/>
</dbReference>
<gene>
    <name evidence="5" type="ORF">GPY61_20140</name>
</gene>
<evidence type="ECO:0000256" key="3">
    <source>
        <dbReference type="SAM" id="Phobius"/>
    </source>
</evidence>
<dbReference type="InterPro" id="IPR000160">
    <property type="entry name" value="GGDEF_dom"/>
</dbReference>
<keyword evidence="3" id="KW-0472">Membrane</keyword>
<proteinExistence type="predicted"/>
<feature type="transmembrane region" description="Helical" evidence="3">
    <location>
        <begin position="99"/>
        <end position="119"/>
    </location>
</feature>
<feature type="transmembrane region" description="Helical" evidence="3">
    <location>
        <begin position="42"/>
        <end position="61"/>
    </location>
</feature>
<dbReference type="PANTHER" id="PTHR45138">
    <property type="entry name" value="REGULATORY COMPONENTS OF SENSORY TRANSDUCTION SYSTEM"/>
    <property type="match status" value="1"/>
</dbReference>
<dbReference type="InterPro" id="IPR050469">
    <property type="entry name" value="Diguanylate_Cyclase"/>
</dbReference>
<dbReference type="EC" id="2.7.7.65" evidence="1"/>
<keyword evidence="3" id="KW-0812">Transmembrane</keyword>
<accession>A0A7X3G212</accession>
<dbReference type="Gene3D" id="3.30.70.270">
    <property type="match status" value="1"/>
</dbReference>
<reference evidence="5 6" key="1">
    <citation type="submission" date="2019-12" db="EMBL/GenBank/DDBJ databases">
        <authorList>
            <person name="Li C."/>
            <person name="Zhao J."/>
        </authorList>
    </citation>
    <scope>NUCLEOTIDE SEQUENCE [LARGE SCALE GENOMIC DNA]</scope>
    <source>
        <strain evidence="5 6">NEAU-DD11</strain>
    </source>
</reference>
<evidence type="ECO:0000256" key="1">
    <source>
        <dbReference type="ARBA" id="ARBA00012528"/>
    </source>
</evidence>
<dbReference type="NCBIfam" id="TIGR00254">
    <property type="entry name" value="GGDEF"/>
    <property type="match status" value="1"/>
</dbReference>
<evidence type="ECO:0000313" key="6">
    <source>
        <dbReference type="Proteomes" id="UP000443353"/>
    </source>
</evidence>
<organism evidence="5 6">
    <name type="scientific">Massilia cellulosiltytica</name>
    <dbReference type="NCBI Taxonomy" id="2683234"/>
    <lineage>
        <taxon>Bacteria</taxon>
        <taxon>Pseudomonadati</taxon>
        <taxon>Pseudomonadota</taxon>
        <taxon>Betaproteobacteria</taxon>
        <taxon>Burkholderiales</taxon>
        <taxon>Oxalobacteraceae</taxon>
        <taxon>Telluria group</taxon>
        <taxon>Massilia</taxon>
    </lineage>
</organism>
<dbReference type="GO" id="GO:0005886">
    <property type="term" value="C:plasma membrane"/>
    <property type="evidence" value="ECO:0007669"/>
    <property type="project" value="TreeGrafter"/>
</dbReference>
<dbReference type="GO" id="GO:0052621">
    <property type="term" value="F:diguanylate cyclase activity"/>
    <property type="evidence" value="ECO:0007669"/>
    <property type="project" value="UniProtKB-EC"/>
</dbReference>
<dbReference type="GO" id="GO:0043709">
    <property type="term" value="P:cell adhesion involved in single-species biofilm formation"/>
    <property type="evidence" value="ECO:0007669"/>
    <property type="project" value="TreeGrafter"/>
</dbReference>
<dbReference type="RefSeq" id="WP_056131593.1">
    <property type="nucleotide sequence ID" value="NZ_WSES01000006.1"/>
</dbReference>
<feature type="domain" description="GGDEF" evidence="4">
    <location>
        <begin position="234"/>
        <end position="366"/>
    </location>
</feature>
<dbReference type="InterPro" id="IPR029787">
    <property type="entry name" value="Nucleotide_cyclase"/>
</dbReference>
<evidence type="ECO:0000259" key="4">
    <source>
        <dbReference type="PROSITE" id="PS50887"/>
    </source>
</evidence>
<dbReference type="CDD" id="cd01949">
    <property type="entry name" value="GGDEF"/>
    <property type="match status" value="1"/>
</dbReference>
<sequence length="379" mass="39864">MLMVLRSLARSGVPGMREWTVANVLAIAALLLFAGRGRIADVLSIDIANLLFLCAPALMHAGFQRHLDRPAPYGALAVLVAASTAALGVFHYVVDAMAVRVALSSLFHGIVCVAMAWGLRPWAQPGRARYPIRFAFGAALTLAAAHAVRALMYASHHDAQVTLFDASPVNLVCFALGTLALPGLTLGAVMMANAGLIGQARYAAEHDHLTGAWSRRAFFGRAERAHADAVRAGRTLSVLIFDVDHFKSINDTHGHAVGDRVLADLVARTAAVLRGDGCARLGGEEFAVLLPDSDADTAVCLADELRRTLERAAVAGPGGVAVRYTVSVGVGSLADGESLANLLQRADAALYAAKRGGRNRIADARLVDGERCKYATSGS</sequence>
<keyword evidence="3" id="KW-1133">Transmembrane helix</keyword>
<feature type="transmembrane region" description="Helical" evidence="3">
    <location>
        <begin position="169"/>
        <end position="192"/>
    </location>
</feature>
<feature type="transmembrane region" description="Helical" evidence="3">
    <location>
        <begin position="73"/>
        <end position="93"/>
    </location>
</feature>
<keyword evidence="6" id="KW-1185">Reference proteome</keyword>
<dbReference type="Pfam" id="PF00990">
    <property type="entry name" value="GGDEF"/>
    <property type="match status" value="1"/>
</dbReference>
<dbReference type="InterPro" id="IPR043128">
    <property type="entry name" value="Rev_trsase/Diguanyl_cyclase"/>
</dbReference>
<dbReference type="PROSITE" id="PS50887">
    <property type="entry name" value="GGDEF"/>
    <property type="match status" value="1"/>
</dbReference>
<dbReference type="FunFam" id="3.30.70.270:FF:000001">
    <property type="entry name" value="Diguanylate cyclase domain protein"/>
    <property type="match status" value="1"/>
</dbReference>
<comment type="caution">
    <text evidence="5">The sequence shown here is derived from an EMBL/GenBank/DDBJ whole genome shotgun (WGS) entry which is preliminary data.</text>
</comment>
<feature type="transmembrane region" description="Helical" evidence="3">
    <location>
        <begin position="20"/>
        <end position="36"/>
    </location>
</feature>
<dbReference type="PANTHER" id="PTHR45138:SF9">
    <property type="entry name" value="DIGUANYLATE CYCLASE DGCM-RELATED"/>
    <property type="match status" value="1"/>
</dbReference>
<name>A0A7X3G212_9BURK</name>
<comment type="catalytic activity">
    <reaction evidence="2">
        <text>2 GTP = 3',3'-c-di-GMP + 2 diphosphate</text>
        <dbReference type="Rhea" id="RHEA:24898"/>
        <dbReference type="ChEBI" id="CHEBI:33019"/>
        <dbReference type="ChEBI" id="CHEBI:37565"/>
        <dbReference type="ChEBI" id="CHEBI:58805"/>
        <dbReference type="EC" id="2.7.7.65"/>
    </reaction>
</comment>
<dbReference type="Proteomes" id="UP000443353">
    <property type="component" value="Unassembled WGS sequence"/>
</dbReference>
<evidence type="ECO:0000256" key="2">
    <source>
        <dbReference type="ARBA" id="ARBA00034247"/>
    </source>
</evidence>
<evidence type="ECO:0000313" key="5">
    <source>
        <dbReference type="EMBL" id="MVW62250.1"/>
    </source>
</evidence>
<dbReference type="SMART" id="SM00267">
    <property type="entry name" value="GGDEF"/>
    <property type="match status" value="1"/>
</dbReference>
<dbReference type="AlphaFoldDB" id="A0A7X3G212"/>